<organism evidence="8 9">
    <name type="scientific">Meira miltonrushii</name>
    <dbReference type="NCBI Taxonomy" id="1280837"/>
    <lineage>
        <taxon>Eukaryota</taxon>
        <taxon>Fungi</taxon>
        <taxon>Dikarya</taxon>
        <taxon>Basidiomycota</taxon>
        <taxon>Ustilaginomycotina</taxon>
        <taxon>Exobasidiomycetes</taxon>
        <taxon>Exobasidiales</taxon>
        <taxon>Brachybasidiaceae</taxon>
        <taxon>Meira</taxon>
    </lineage>
</organism>
<accession>A0A316V0X4</accession>
<evidence type="ECO:0000313" key="8">
    <source>
        <dbReference type="EMBL" id="PWN31196.1"/>
    </source>
</evidence>
<evidence type="ECO:0000256" key="2">
    <source>
        <dbReference type="ARBA" id="ARBA00013056"/>
    </source>
</evidence>
<dbReference type="RefSeq" id="XP_025351498.1">
    <property type="nucleotide sequence ID" value="XM_025501269.1"/>
</dbReference>
<evidence type="ECO:0000313" key="9">
    <source>
        <dbReference type="Proteomes" id="UP000245771"/>
    </source>
</evidence>
<protein>
    <recommendedName>
        <fullName evidence="3">D-aminoacyl-tRNA deacylase</fullName>
        <ecNumber evidence="2">3.1.1.96</ecNumber>
    </recommendedName>
    <alternativeName>
        <fullName evidence="4">Gly-tRNA(Ala) deacylase</fullName>
    </alternativeName>
</protein>
<dbReference type="Pfam" id="PF02580">
    <property type="entry name" value="Tyr_Deacylase"/>
    <property type="match status" value="2"/>
</dbReference>
<gene>
    <name evidence="8" type="ORF">FA14DRAFT_182942</name>
</gene>
<evidence type="ECO:0000256" key="6">
    <source>
        <dbReference type="ARBA" id="ARBA00048018"/>
    </source>
</evidence>
<name>A0A316V0X4_9BASI</name>
<comment type="catalytic activity">
    <reaction evidence="6">
        <text>a D-aminoacyl-tRNA + H2O = a tRNA + a D-alpha-amino acid + H(+)</text>
        <dbReference type="Rhea" id="RHEA:13953"/>
        <dbReference type="Rhea" id="RHEA-COMP:10123"/>
        <dbReference type="Rhea" id="RHEA-COMP:10124"/>
        <dbReference type="ChEBI" id="CHEBI:15377"/>
        <dbReference type="ChEBI" id="CHEBI:15378"/>
        <dbReference type="ChEBI" id="CHEBI:59871"/>
        <dbReference type="ChEBI" id="CHEBI:78442"/>
        <dbReference type="ChEBI" id="CHEBI:79333"/>
        <dbReference type="EC" id="3.1.1.96"/>
    </reaction>
</comment>
<evidence type="ECO:0000256" key="1">
    <source>
        <dbReference type="ARBA" id="ARBA00009673"/>
    </source>
</evidence>
<dbReference type="EC" id="3.1.1.96" evidence="2"/>
<sequence>MRAVLQRVTGATVHVDGKLISRIGPGIVALIGIGVEDTAEEITPISQKILTTKLWNEGQKASQIVVPPQYSTDQTTNPTTDTPTKPAAEANDDIQKARSEQVWGGKPWKQNVMDLEGEVMCISQFTLHARLSKGTKPDFHKSMGGEQAKILYEQLLERLGKTYRPDRIKDGAFGEMMQCSLTNDGPVTILIDTADNKK</sequence>
<comment type="similarity">
    <text evidence="1">Belongs to the DTD family.</text>
</comment>
<dbReference type="GO" id="GO:0051500">
    <property type="term" value="F:D-tyrosyl-tRNA(Tyr) deacylase activity"/>
    <property type="evidence" value="ECO:0007669"/>
    <property type="project" value="TreeGrafter"/>
</dbReference>
<evidence type="ECO:0000256" key="4">
    <source>
        <dbReference type="ARBA" id="ARBA00032747"/>
    </source>
</evidence>
<dbReference type="Proteomes" id="UP000245771">
    <property type="component" value="Unassembled WGS sequence"/>
</dbReference>
<proteinExistence type="inferred from homology"/>
<reference evidence="8 9" key="1">
    <citation type="journal article" date="2018" name="Mol. Biol. Evol.">
        <title>Broad Genomic Sampling Reveals a Smut Pathogenic Ancestry of the Fungal Clade Ustilaginomycotina.</title>
        <authorList>
            <person name="Kijpornyongpan T."/>
            <person name="Mondo S.J."/>
            <person name="Barry K."/>
            <person name="Sandor L."/>
            <person name="Lee J."/>
            <person name="Lipzen A."/>
            <person name="Pangilinan J."/>
            <person name="LaButti K."/>
            <person name="Hainaut M."/>
            <person name="Henrissat B."/>
            <person name="Grigoriev I.V."/>
            <person name="Spatafora J.W."/>
            <person name="Aime M.C."/>
        </authorList>
    </citation>
    <scope>NUCLEOTIDE SEQUENCE [LARGE SCALE GENOMIC DNA]</scope>
    <source>
        <strain evidence="8 9">MCA 3882</strain>
    </source>
</reference>
<dbReference type="InterPro" id="IPR023509">
    <property type="entry name" value="DTD-like_sf"/>
</dbReference>
<dbReference type="STRING" id="1280837.A0A316V0X4"/>
<dbReference type="Gene3D" id="3.50.80.10">
    <property type="entry name" value="D-tyrosyl-tRNA(Tyr) deacylase"/>
    <property type="match status" value="1"/>
</dbReference>
<dbReference type="InParanoid" id="A0A316V0X4"/>
<feature type="compositionally biased region" description="Low complexity" evidence="7">
    <location>
        <begin position="72"/>
        <end position="84"/>
    </location>
</feature>
<dbReference type="OrthoDB" id="275783at2759"/>
<evidence type="ECO:0000256" key="7">
    <source>
        <dbReference type="SAM" id="MobiDB-lite"/>
    </source>
</evidence>
<dbReference type="FunCoup" id="A0A316V0X4">
    <property type="interactions" value="295"/>
</dbReference>
<comment type="catalytic activity">
    <reaction evidence="5">
        <text>glycyl-tRNA(Ala) + H2O = tRNA(Ala) + glycine + H(+)</text>
        <dbReference type="Rhea" id="RHEA:53744"/>
        <dbReference type="Rhea" id="RHEA-COMP:9657"/>
        <dbReference type="Rhea" id="RHEA-COMP:13640"/>
        <dbReference type="ChEBI" id="CHEBI:15377"/>
        <dbReference type="ChEBI" id="CHEBI:15378"/>
        <dbReference type="ChEBI" id="CHEBI:57305"/>
        <dbReference type="ChEBI" id="CHEBI:78442"/>
        <dbReference type="ChEBI" id="CHEBI:78522"/>
        <dbReference type="EC" id="3.1.1.96"/>
    </reaction>
</comment>
<dbReference type="GO" id="GO:0005737">
    <property type="term" value="C:cytoplasm"/>
    <property type="evidence" value="ECO:0007669"/>
    <property type="project" value="InterPro"/>
</dbReference>
<dbReference type="EMBL" id="KZ819620">
    <property type="protein sequence ID" value="PWN31196.1"/>
    <property type="molecule type" value="Genomic_DNA"/>
</dbReference>
<feature type="region of interest" description="Disordered" evidence="7">
    <location>
        <begin position="69"/>
        <end position="91"/>
    </location>
</feature>
<dbReference type="GeneID" id="37023050"/>
<evidence type="ECO:0000256" key="3">
    <source>
        <dbReference type="ARBA" id="ARBA00020007"/>
    </source>
</evidence>
<keyword evidence="9" id="KW-1185">Reference proteome</keyword>
<evidence type="ECO:0000256" key="5">
    <source>
        <dbReference type="ARBA" id="ARBA00047676"/>
    </source>
</evidence>
<dbReference type="AlphaFoldDB" id="A0A316V0X4"/>
<dbReference type="PANTHER" id="PTHR10472:SF5">
    <property type="entry name" value="D-AMINOACYL-TRNA DEACYLASE 1"/>
    <property type="match status" value="1"/>
</dbReference>
<dbReference type="SUPFAM" id="SSF69500">
    <property type="entry name" value="DTD-like"/>
    <property type="match status" value="1"/>
</dbReference>
<dbReference type="PANTHER" id="PTHR10472">
    <property type="entry name" value="D-TYROSYL-TRNA TYR DEACYLASE"/>
    <property type="match status" value="1"/>
</dbReference>
<dbReference type="InterPro" id="IPR003732">
    <property type="entry name" value="Daa-tRNA_deacyls_DTD"/>
</dbReference>